<keyword evidence="2" id="KW-1133">Transmembrane helix</keyword>
<dbReference type="Proteomes" id="UP001155145">
    <property type="component" value="Unassembled WGS sequence"/>
</dbReference>
<keyword evidence="2" id="KW-0812">Transmembrane</keyword>
<evidence type="ECO:0000313" key="6">
    <source>
        <dbReference type="Proteomes" id="UP000829758"/>
    </source>
</evidence>
<evidence type="ECO:0000313" key="7">
    <source>
        <dbReference type="Proteomes" id="UP001155145"/>
    </source>
</evidence>
<dbReference type="Pfam" id="PF14258">
    <property type="entry name" value="DUF4350"/>
    <property type="match status" value="1"/>
</dbReference>
<gene>
    <name evidence="4" type="ORF">LJ755_14840</name>
    <name evidence="5" type="ORF">MUK71_11730</name>
</gene>
<dbReference type="RefSeq" id="WP_227929577.1">
    <property type="nucleotide sequence ID" value="NZ_CP094984.1"/>
</dbReference>
<feature type="region of interest" description="Disordered" evidence="1">
    <location>
        <begin position="1"/>
        <end position="37"/>
    </location>
</feature>
<sequence>MSTSPVQDASPGPDGTGSAPAQPVPDQPVPDQREAAGHRTPLRRAAGWFRQHRVVILLILLLCGMVALSLWGRTDADGVALSPDNPAPDGGMAAAQILSGQGVEVLQPQDIDEAQTALEEHPGATLLYLDPNGFLDNSQMEELADAAGRTVLVAPTFAQLAAIAPDIRQAGLLPADPGQHLLESGCRNEDALAAGSVATGGRTYRGPVTCFPFTEGGESDAGEAAGSYAATRDGSTVVLGSPDLIANKALASEGNAALTLRTLGPDETLVWYRAVPADIPVTDQPADPFAYLPAWVGPLMLWLVLVTALAGFWRGRRLGPLAEEPLPVVVRSAETAEGRARLYQDSQAVDHAAATLRAAAMTRLAAHLRLGPGAGTEAVTRATAEATGRSYAETDILLNQQRPGTGSELVRWAQDLHDLEEEATSS</sequence>
<dbReference type="EMBL" id="JAJFZT010000010">
    <property type="protein sequence ID" value="MCC3273999.1"/>
    <property type="molecule type" value="Genomic_DNA"/>
</dbReference>
<dbReference type="EMBL" id="CP094984">
    <property type="protein sequence ID" value="UON91272.1"/>
    <property type="molecule type" value="Genomic_DNA"/>
</dbReference>
<dbReference type="AlphaFoldDB" id="A0A9X1M9N9"/>
<accession>A0A9X1M9N9</accession>
<feature type="domain" description="DUF4350" evidence="3">
    <location>
        <begin position="83"/>
        <end position="263"/>
    </location>
</feature>
<feature type="transmembrane region" description="Helical" evidence="2">
    <location>
        <begin position="54"/>
        <end position="72"/>
    </location>
</feature>
<feature type="transmembrane region" description="Helical" evidence="2">
    <location>
        <begin position="289"/>
        <end position="313"/>
    </location>
</feature>
<evidence type="ECO:0000256" key="2">
    <source>
        <dbReference type="SAM" id="Phobius"/>
    </source>
</evidence>
<evidence type="ECO:0000313" key="5">
    <source>
        <dbReference type="EMBL" id="UON91272.1"/>
    </source>
</evidence>
<name>A0A9X1M9N9_9MICC</name>
<dbReference type="Proteomes" id="UP000829758">
    <property type="component" value="Chromosome"/>
</dbReference>
<keyword evidence="2" id="KW-0472">Membrane</keyword>
<protein>
    <submittedName>
        <fullName evidence="4">DUF4350 domain-containing protein</fullName>
    </submittedName>
</protein>
<reference evidence="4" key="1">
    <citation type="submission" date="2021-10" db="EMBL/GenBank/DDBJ databases">
        <title>Novel species in genus Arthrobacter.</title>
        <authorList>
            <person name="Liu Y."/>
        </authorList>
    </citation>
    <scope>NUCLEOTIDE SEQUENCE</scope>
    <source>
        <strain evidence="4">Zg-Y462</strain>
        <strain evidence="6">zg-Y462</strain>
    </source>
</reference>
<evidence type="ECO:0000259" key="3">
    <source>
        <dbReference type="Pfam" id="PF14258"/>
    </source>
</evidence>
<evidence type="ECO:0000256" key="1">
    <source>
        <dbReference type="SAM" id="MobiDB-lite"/>
    </source>
</evidence>
<organism evidence="4 7">
    <name type="scientific">Arthrobacter zhangbolii</name>
    <dbReference type="NCBI Taxonomy" id="2886936"/>
    <lineage>
        <taxon>Bacteria</taxon>
        <taxon>Bacillati</taxon>
        <taxon>Actinomycetota</taxon>
        <taxon>Actinomycetes</taxon>
        <taxon>Micrococcales</taxon>
        <taxon>Micrococcaceae</taxon>
        <taxon>Arthrobacter</taxon>
    </lineage>
</organism>
<evidence type="ECO:0000313" key="4">
    <source>
        <dbReference type="EMBL" id="MCC3273999.1"/>
    </source>
</evidence>
<keyword evidence="6" id="KW-1185">Reference proteome</keyword>
<proteinExistence type="predicted"/>
<dbReference type="InterPro" id="IPR025646">
    <property type="entry name" value="DUF4350"/>
</dbReference>